<comment type="caution">
    <text evidence="2">The sequence shown here is derived from an EMBL/GenBank/DDBJ whole genome shotgun (WGS) entry which is preliminary data.</text>
</comment>
<dbReference type="AlphaFoldDB" id="A0A317WZT3"/>
<evidence type="ECO:0000313" key="2">
    <source>
        <dbReference type="EMBL" id="PWY90832.1"/>
    </source>
</evidence>
<keyword evidence="1" id="KW-0732">Signal</keyword>
<keyword evidence="3" id="KW-1185">Reference proteome</keyword>
<sequence length="127" mass="13657">MKSTFTVVTALLLTHVRALPNQSPTPTPAWQISLYQNSKCTGETTFFFGNGTLPCHDAILNGGALGYIVEINNGSTCSVRLSGDIGCNSTIGVVEAGALVVVGLQLRRDKMERTCRFNGFLFCVELL</sequence>
<dbReference type="OrthoDB" id="4481863at2759"/>
<gene>
    <name evidence="2" type="ORF">BO70DRAFT_79605</name>
</gene>
<dbReference type="VEuPathDB" id="FungiDB:BO70DRAFT_79605"/>
<organism evidence="2 3">
    <name type="scientific">Aspergillus heteromorphus CBS 117.55</name>
    <dbReference type="NCBI Taxonomy" id="1448321"/>
    <lineage>
        <taxon>Eukaryota</taxon>
        <taxon>Fungi</taxon>
        <taxon>Dikarya</taxon>
        <taxon>Ascomycota</taxon>
        <taxon>Pezizomycotina</taxon>
        <taxon>Eurotiomycetes</taxon>
        <taxon>Eurotiomycetidae</taxon>
        <taxon>Eurotiales</taxon>
        <taxon>Aspergillaceae</taxon>
        <taxon>Aspergillus</taxon>
        <taxon>Aspergillus subgen. Circumdati</taxon>
    </lineage>
</organism>
<evidence type="ECO:0000256" key="1">
    <source>
        <dbReference type="SAM" id="SignalP"/>
    </source>
</evidence>
<evidence type="ECO:0008006" key="4">
    <source>
        <dbReference type="Google" id="ProtNLM"/>
    </source>
</evidence>
<feature type="signal peptide" evidence="1">
    <location>
        <begin position="1"/>
        <end position="18"/>
    </location>
</feature>
<evidence type="ECO:0000313" key="3">
    <source>
        <dbReference type="Proteomes" id="UP000247233"/>
    </source>
</evidence>
<dbReference type="GeneID" id="37070964"/>
<name>A0A317WZT3_9EURO</name>
<reference evidence="2 3" key="1">
    <citation type="submission" date="2016-12" db="EMBL/GenBank/DDBJ databases">
        <title>The genomes of Aspergillus section Nigri reveals drivers in fungal speciation.</title>
        <authorList>
            <consortium name="DOE Joint Genome Institute"/>
            <person name="Vesth T.C."/>
            <person name="Nybo J."/>
            <person name="Theobald S."/>
            <person name="Brandl J."/>
            <person name="Frisvad J.C."/>
            <person name="Nielsen K.F."/>
            <person name="Lyhne E.K."/>
            <person name="Kogle M.E."/>
            <person name="Kuo A."/>
            <person name="Riley R."/>
            <person name="Clum A."/>
            <person name="Nolan M."/>
            <person name="Lipzen A."/>
            <person name="Salamov A."/>
            <person name="Henrissat B."/>
            <person name="Wiebenga A."/>
            <person name="De Vries R.P."/>
            <person name="Grigoriev I.V."/>
            <person name="Mortensen U.H."/>
            <person name="Andersen M.R."/>
            <person name="Baker S.E."/>
        </authorList>
    </citation>
    <scope>NUCLEOTIDE SEQUENCE [LARGE SCALE GENOMIC DNA]</scope>
    <source>
        <strain evidence="2 3">CBS 117.55</strain>
    </source>
</reference>
<feature type="chain" id="PRO_5016323568" description="Cyanovirin-N domain-containing protein" evidence="1">
    <location>
        <begin position="19"/>
        <end position="127"/>
    </location>
</feature>
<dbReference type="RefSeq" id="XP_025403275.1">
    <property type="nucleotide sequence ID" value="XM_025548727.1"/>
</dbReference>
<proteinExistence type="predicted"/>
<protein>
    <recommendedName>
        <fullName evidence="4">Cyanovirin-N domain-containing protein</fullName>
    </recommendedName>
</protein>
<dbReference type="EMBL" id="MSFL01000002">
    <property type="protein sequence ID" value="PWY90832.1"/>
    <property type="molecule type" value="Genomic_DNA"/>
</dbReference>
<accession>A0A317WZT3</accession>
<dbReference type="Proteomes" id="UP000247233">
    <property type="component" value="Unassembled WGS sequence"/>
</dbReference>